<dbReference type="Pfam" id="PF04149">
    <property type="entry name" value="DUF397"/>
    <property type="match status" value="1"/>
</dbReference>
<dbReference type="AlphaFoldDB" id="A0AAU2A2L5"/>
<gene>
    <name evidence="2" type="ORF">OHA22_25130</name>
</gene>
<name>A0AAU2A2L5_9ACTN</name>
<evidence type="ECO:0000259" key="1">
    <source>
        <dbReference type="Pfam" id="PF04149"/>
    </source>
</evidence>
<dbReference type="EMBL" id="CP108222">
    <property type="protein sequence ID" value="WTT18575.1"/>
    <property type="molecule type" value="Genomic_DNA"/>
</dbReference>
<protein>
    <submittedName>
        <fullName evidence="2">DUF397 domain-containing protein</fullName>
    </submittedName>
</protein>
<feature type="domain" description="DUF397" evidence="1">
    <location>
        <begin position="14"/>
        <end position="68"/>
    </location>
</feature>
<proteinExistence type="predicted"/>
<accession>A0AAU2A2L5</accession>
<evidence type="ECO:0000313" key="2">
    <source>
        <dbReference type="EMBL" id="WTT18575.1"/>
    </source>
</evidence>
<reference evidence="2" key="1">
    <citation type="submission" date="2022-10" db="EMBL/GenBank/DDBJ databases">
        <title>The complete genomes of actinobacterial strains from the NBC collection.</title>
        <authorList>
            <person name="Joergensen T.S."/>
            <person name="Alvarez Arevalo M."/>
            <person name="Sterndorff E.B."/>
            <person name="Faurdal D."/>
            <person name="Vuksanovic O."/>
            <person name="Mourched A.-S."/>
            <person name="Charusanti P."/>
            <person name="Shaw S."/>
            <person name="Blin K."/>
            <person name="Weber T."/>
        </authorList>
    </citation>
    <scope>NUCLEOTIDE SEQUENCE</scope>
    <source>
        <strain evidence="2">NBC_00093</strain>
    </source>
</reference>
<dbReference type="InterPro" id="IPR007278">
    <property type="entry name" value="DUF397"/>
</dbReference>
<organism evidence="2">
    <name type="scientific">Streptomyces sp. NBC_00093</name>
    <dbReference type="NCBI Taxonomy" id="2975649"/>
    <lineage>
        <taxon>Bacteria</taxon>
        <taxon>Bacillati</taxon>
        <taxon>Actinomycetota</taxon>
        <taxon>Actinomycetes</taxon>
        <taxon>Kitasatosporales</taxon>
        <taxon>Streptomycetaceae</taxon>
        <taxon>Streptomyces</taxon>
    </lineage>
</organism>
<sequence>MSTRRDARELALEAAWFKSSYSSDAGGSCVEIAALASAHVALRDSKFVDGPAILLPPQAFSALLDHLRS</sequence>